<evidence type="ECO:0000313" key="3">
    <source>
        <dbReference type="Proteomes" id="UP000236370"/>
    </source>
</evidence>
<protein>
    <submittedName>
        <fullName evidence="2">TRPM4 isoform 14</fullName>
    </submittedName>
</protein>
<name>A0A2J8K2I1_PANTR</name>
<feature type="compositionally biased region" description="Basic and acidic residues" evidence="1">
    <location>
        <begin position="21"/>
        <end position="31"/>
    </location>
</feature>
<dbReference type="Proteomes" id="UP000236370">
    <property type="component" value="Unassembled WGS sequence"/>
</dbReference>
<dbReference type="EMBL" id="NBAG03000399">
    <property type="protein sequence ID" value="PNI29244.1"/>
    <property type="molecule type" value="Genomic_DNA"/>
</dbReference>
<organism evidence="2 3">
    <name type="scientific">Pan troglodytes</name>
    <name type="common">Chimpanzee</name>
    <dbReference type="NCBI Taxonomy" id="9598"/>
    <lineage>
        <taxon>Eukaryota</taxon>
        <taxon>Metazoa</taxon>
        <taxon>Chordata</taxon>
        <taxon>Craniata</taxon>
        <taxon>Vertebrata</taxon>
        <taxon>Euteleostomi</taxon>
        <taxon>Mammalia</taxon>
        <taxon>Eutheria</taxon>
        <taxon>Euarchontoglires</taxon>
        <taxon>Primates</taxon>
        <taxon>Haplorrhini</taxon>
        <taxon>Catarrhini</taxon>
        <taxon>Hominidae</taxon>
        <taxon>Pan</taxon>
    </lineage>
</organism>
<gene>
    <name evidence="2" type="ORF">CK820_G0042363</name>
</gene>
<proteinExistence type="predicted"/>
<comment type="caution">
    <text evidence="2">The sequence shown here is derived from an EMBL/GenBank/DDBJ whole genome shotgun (WGS) entry which is preliminary data.</text>
</comment>
<reference evidence="2 3" key="1">
    <citation type="submission" date="2017-12" db="EMBL/GenBank/DDBJ databases">
        <title>High-resolution comparative analysis of great ape genomes.</title>
        <authorList>
            <person name="Pollen A."/>
            <person name="Hastie A."/>
            <person name="Hormozdiari F."/>
            <person name="Dougherty M."/>
            <person name="Liu R."/>
            <person name="Chaisson M."/>
            <person name="Hoppe E."/>
            <person name="Hill C."/>
            <person name="Pang A."/>
            <person name="Hillier L."/>
            <person name="Baker C."/>
            <person name="Armstrong J."/>
            <person name="Shendure J."/>
            <person name="Paten B."/>
            <person name="Wilson R."/>
            <person name="Chao H."/>
            <person name="Schneider V."/>
            <person name="Ventura M."/>
            <person name="Kronenberg Z."/>
            <person name="Murali S."/>
            <person name="Gordon D."/>
            <person name="Cantsilieris S."/>
            <person name="Munson K."/>
            <person name="Nelson B."/>
            <person name="Raja A."/>
            <person name="Underwood J."/>
            <person name="Diekhans M."/>
            <person name="Fiddes I."/>
            <person name="Haussler D."/>
            <person name="Eichler E."/>
        </authorList>
    </citation>
    <scope>NUCLEOTIDE SEQUENCE [LARGE SCALE GENOMIC DNA]</scope>
    <source>
        <strain evidence="2">Yerkes chimp pedigree #C0471</strain>
    </source>
</reference>
<feature type="non-terminal residue" evidence="2">
    <location>
        <position position="1"/>
    </location>
</feature>
<evidence type="ECO:0000256" key="1">
    <source>
        <dbReference type="SAM" id="MobiDB-lite"/>
    </source>
</evidence>
<evidence type="ECO:0000313" key="2">
    <source>
        <dbReference type="EMBL" id="PNI29244.1"/>
    </source>
</evidence>
<accession>A0A2J8K2I1</accession>
<sequence>RKLLTWESVHKENFLLARARDKRESDSERLKRTSQKSSSVAASWGGWPRP</sequence>
<feature type="region of interest" description="Disordered" evidence="1">
    <location>
        <begin position="21"/>
        <end position="50"/>
    </location>
</feature>
<dbReference type="AlphaFoldDB" id="A0A2J8K2I1"/>